<protein>
    <submittedName>
        <fullName evidence="1">Uncharacterized protein</fullName>
    </submittedName>
</protein>
<accession>A0A6G1IFA1</accession>
<evidence type="ECO:0000313" key="2">
    <source>
        <dbReference type="Proteomes" id="UP000799291"/>
    </source>
</evidence>
<evidence type="ECO:0000313" key="1">
    <source>
        <dbReference type="EMBL" id="KAF2676579.1"/>
    </source>
</evidence>
<reference evidence="1" key="1">
    <citation type="journal article" date="2020" name="Stud. Mycol.">
        <title>101 Dothideomycetes genomes: a test case for predicting lifestyles and emergence of pathogens.</title>
        <authorList>
            <person name="Haridas S."/>
            <person name="Albert R."/>
            <person name="Binder M."/>
            <person name="Bloem J."/>
            <person name="Labutti K."/>
            <person name="Salamov A."/>
            <person name="Andreopoulos B."/>
            <person name="Baker S."/>
            <person name="Barry K."/>
            <person name="Bills G."/>
            <person name="Bluhm B."/>
            <person name="Cannon C."/>
            <person name="Castanera R."/>
            <person name="Culley D."/>
            <person name="Daum C."/>
            <person name="Ezra D."/>
            <person name="Gonzalez J."/>
            <person name="Henrissat B."/>
            <person name="Kuo A."/>
            <person name="Liang C."/>
            <person name="Lipzen A."/>
            <person name="Lutzoni F."/>
            <person name="Magnuson J."/>
            <person name="Mondo S."/>
            <person name="Nolan M."/>
            <person name="Ohm R."/>
            <person name="Pangilinan J."/>
            <person name="Park H.-J."/>
            <person name="Ramirez L."/>
            <person name="Alfaro M."/>
            <person name="Sun H."/>
            <person name="Tritt A."/>
            <person name="Yoshinaga Y."/>
            <person name="Zwiers L.-H."/>
            <person name="Turgeon B."/>
            <person name="Goodwin S."/>
            <person name="Spatafora J."/>
            <person name="Crous P."/>
            <person name="Grigoriev I."/>
        </authorList>
    </citation>
    <scope>NUCLEOTIDE SEQUENCE</scope>
    <source>
        <strain evidence="1">CBS 122367</strain>
    </source>
</reference>
<dbReference type="EMBL" id="MU005633">
    <property type="protein sequence ID" value="KAF2676579.1"/>
    <property type="molecule type" value="Genomic_DNA"/>
</dbReference>
<name>A0A6G1IFA1_9PLEO</name>
<dbReference type="Proteomes" id="UP000799291">
    <property type="component" value="Unassembled WGS sequence"/>
</dbReference>
<gene>
    <name evidence="1" type="ORF">K458DRAFT_410405</name>
</gene>
<organism evidence="1 2">
    <name type="scientific">Lentithecium fluviatile CBS 122367</name>
    <dbReference type="NCBI Taxonomy" id="1168545"/>
    <lineage>
        <taxon>Eukaryota</taxon>
        <taxon>Fungi</taxon>
        <taxon>Dikarya</taxon>
        <taxon>Ascomycota</taxon>
        <taxon>Pezizomycotina</taxon>
        <taxon>Dothideomycetes</taxon>
        <taxon>Pleosporomycetidae</taxon>
        <taxon>Pleosporales</taxon>
        <taxon>Massarineae</taxon>
        <taxon>Lentitheciaceae</taxon>
        <taxon>Lentithecium</taxon>
    </lineage>
</organism>
<keyword evidence="2" id="KW-1185">Reference proteome</keyword>
<proteinExistence type="predicted"/>
<sequence length="194" mass="21269">MPSVNSGVLFAGNRLVDSLAALRAVLCSEGVRDASTSKGEDKLAIDTQVDGGRAEMARSSQTSHAFFTPNNYAAAAPIRVAQPSTPIDFSTPSPALEFDDKKESRKWKQKKVVDERECRKVEIQQLVERRCCGWQLRRACSMLHPFLCLAQCYALITRALIRPYVYPKRSILSTTLAHLEVPVFAVLIAGSGGG</sequence>
<dbReference type="AlphaFoldDB" id="A0A6G1IFA1"/>